<sequence>VCHNRIDSEFEALKPYVCESSLCRYQYYKHNRGAPLKYEIMYNPETVDLLIWVMYCSAAEGAIDQPLPSAWCCASRRPTRCASPSRSPRHTRCIRTRTRRRRRRHRSPRRTRPEPTAS</sequence>
<feature type="region of interest" description="Disordered" evidence="1">
    <location>
        <begin position="77"/>
        <end position="118"/>
    </location>
</feature>
<keyword evidence="3" id="KW-1185">Reference proteome</keyword>
<proteinExistence type="predicted"/>
<gene>
    <name evidence="2" type="ORF">B0H17DRAFT_949673</name>
</gene>
<feature type="non-terminal residue" evidence="2">
    <location>
        <position position="118"/>
    </location>
</feature>
<evidence type="ECO:0000313" key="2">
    <source>
        <dbReference type="EMBL" id="KAJ7668912.1"/>
    </source>
</evidence>
<name>A0AAD7CY14_MYCRO</name>
<accession>A0AAD7CY14</accession>
<dbReference type="Proteomes" id="UP001221757">
    <property type="component" value="Unassembled WGS sequence"/>
</dbReference>
<protein>
    <submittedName>
        <fullName evidence="2">Uncharacterized protein</fullName>
    </submittedName>
</protein>
<dbReference type="AlphaFoldDB" id="A0AAD7CY14"/>
<evidence type="ECO:0000313" key="3">
    <source>
        <dbReference type="Proteomes" id="UP001221757"/>
    </source>
</evidence>
<reference evidence="2" key="1">
    <citation type="submission" date="2023-03" db="EMBL/GenBank/DDBJ databases">
        <title>Massive genome expansion in bonnet fungi (Mycena s.s.) driven by repeated elements and novel gene families across ecological guilds.</title>
        <authorList>
            <consortium name="Lawrence Berkeley National Laboratory"/>
            <person name="Harder C.B."/>
            <person name="Miyauchi S."/>
            <person name="Viragh M."/>
            <person name="Kuo A."/>
            <person name="Thoen E."/>
            <person name="Andreopoulos B."/>
            <person name="Lu D."/>
            <person name="Skrede I."/>
            <person name="Drula E."/>
            <person name="Henrissat B."/>
            <person name="Morin E."/>
            <person name="Kohler A."/>
            <person name="Barry K."/>
            <person name="LaButti K."/>
            <person name="Morin E."/>
            <person name="Salamov A."/>
            <person name="Lipzen A."/>
            <person name="Mereny Z."/>
            <person name="Hegedus B."/>
            <person name="Baldrian P."/>
            <person name="Stursova M."/>
            <person name="Weitz H."/>
            <person name="Taylor A."/>
            <person name="Grigoriev I.V."/>
            <person name="Nagy L.G."/>
            <person name="Martin F."/>
            <person name="Kauserud H."/>
        </authorList>
    </citation>
    <scope>NUCLEOTIDE SEQUENCE</scope>
    <source>
        <strain evidence="2">CBHHK067</strain>
    </source>
</reference>
<feature type="compositionally biased region" description="Basic residues" evidence="1">
    <location>
        <begin position="87"/>
        <end position="110"/>
    </location>
</feature>
<organism evidence="2 3">
    <name type="scientific">Mycena rosella</name>
    <name type="common">Pink bonnet</name>
    <name type="synonym">Agaricus rosellus</name>
    <dbReference type="NCBI Taxonomy" id="1033263"/>
    <lineage>
        <taxon>Eukaryota</taxon>
        <taxon>Fungi</taxon>
        <taxon>Dikarya</taxon>
        <taxon>Basidiomycota</taxon>
        <taxon>Agaricomycotina</taxon>
        <taxon>Agaricomycetes</taxon>
        <taxon>Agaricomycetidae</taxon>
        <taxon>Agaricales</taxon>
        <taxon>Marasmiineae</taxon>
        <taxon>Mycenaceae</taxon>
        <taxon>Mycena</taxon>
    </lineage>
</organism>
<comment type="caution">
    <text evidence="2">The sequence shown here is derived from an EMBL/GenBank/DDBJ whole genome shotgun (WGS) entry which is preliminary data.</text>
</comment>
<dbReference type="EMBL" id="JARKIE010000192">
    <property type="protein sequence ID" value="KAJ7668912.1"/>
    <property type="molecule type" value="Genomic_DNA"/>
</dbReference>
<evidence type="ECO:0000256" key="1">
    <source>
        <dbReference type="SAM" id="MobiDB-lite"/>
    </source>
</evidence>